<sequence length="74" mass="8601">MSLIKRKKIFLGVAFVQAGFSAPALFEKSFTKTFYNFRVLLRPVLLNKWELQNFMFLINLFFSGGRAVALRHSK</sequence>
<evidence type="ECO:0000313" key="3">
    <source>
        <dbReference type="EMBL" id="PYD67194.1"/>
    </source>
</evidence>
<gene>
    <name evidence="2" type="ORF">B0W47_14680</name>
    <name evidence="3" type="ORF">CDI09_04485</name>
</gene>
<dbReference type="Proteomes" id="UP000247512">
    <property type="component" value="Unassembled WGS sequence"/>
</dbReference>
<keyword evidence="5" id="KW-1185">Reference proteome</keyword>
<name>A0A9N7H1Y2_9PROT</name>
<evidence type="ECO:0000313" key="5">
    <source>
        <dbReference type="Proteomes" id="UP000247512"/>
    </source>
</evidence>
<evidence type="ECO:0000313" key="4">
    <source>
        <dbReference type="Proteomes" id="UP000189683"/>
    </source>
</evidence>
<keyword evidence="1" id="KW-0472">Membrane</keyword>
<dbReference type="KEGG" id="kna:B0W47_14680"/>
<proteinExistence type="predicted"/>
<protein>
    <submittedName>
        <fullName evidence="2">Uncharacterized protein</fullName>
    </submittedName>
</protein>
<reference evidence="2" key="2">
    <citation type="submission" date="2017-02" db="EMBL/GenBank/DDBJ databases">
        <authorList>
            <person name="Zhang H."/>
        </authorList>
    </citation>
    <scope>NUCLEOTIDE SEQUENCE</scope>
    <source>
        <strain evidence="2">RZS01</strain>
    </source>
</reference>
<evidence type="ECO:0000256" key="1">
    <source>
        <dbReference type="SAM" id="Phobius"/>
    </source>
</evidence>
<reference evidence="3 5" key="3">
    <citation type="submission" date="2017-06" db="EMBL/GenBank/DDBJ databases">
        <title>A draft genome sequence of Komagataeibacter nataicola LMG 1536.</title>
        <authorList>
            <person name="Skraban J."/>
            <person name="Cleenwerck I."/>
            <person name="Vandamme P."/>
            <person name="Trcek J."/>
        </authorList>
    </citation>
    <scope>NUCLEOTIDE SEQUENCE [LARGE SCALE GENOMIC DNA]</scope>
    <source>
        <strain evidence="3 5">LMG 1536</strain>
    </source>
</reference>
<reference evidence="4" key="1">
    <citation type="submission" date="2017-02" db="EMBL/GenBank/DDBJ databases">
        <title>zhang.</title>
        <authorList>
            <person name="Zhang H."/>
        </authorList>
    </citation>
    <scope>NUCLEOTIDE SEQUENCE [LARGE SCALE GENOMIC DNA]</scope>
    <source>
        <strain evidence="4">RZS01</strain>
    </source>
</reference>
<evidence type="ECO:0000313" key="2">
    <source>
        <dbReference type="EMBL" id="AQU88497.1"/>
    </source>
</evidence>
<dbReference type="EMBL" id="NIRT01000005">
    <property type="protein sequence ID" value="PYD67194.1"/>
    <property type="molecule type" value="Genomic_DNA"/>
</dbReference>
<feature type="transmembrane region" description="Helical" evidence="1">
    <location>
        <begin position="50"/>
        <end position="69"/>
    </location>
</feature>
<dbReference type="AlphaFoldDB" id="A0A9N7H1Y2"/>
<dbReference type="Proteomes" id="UP000189683">
    <property type="component" value="Chromosome"/>
</dbReference>
<organism evidence="2 4">
    <name type="scientific">Komagataeibacter nataicola</name>
    <dbReference type="NCBI Taxonomy" id="265960"/>
    <lineage>
        <taxon>Bacteria</taxon>
        <taxon>Pseudomonadati</taxon>
        <taxon>Pseudomonadota</taxon>
        <taxon>Alphaproteobacteria</taxon>
        <taxon>Acetobacterales</taxon>
        <taxon>Acetobacteraceae</taxon>
        <taxon>Komagataeibacter</taxon>
    </lineage>
</organism>
<keyword evidence="1" id="KW-0812">Transmembrane</keyword>
<accession>A0A9N7H1Y2</accession>
<keyword evidence="1" id="KW-1133">Transmembrane helix</keyword>
<dbReference type="EMBL" id="CP019875">
    <property type="protein sequence ID" value="AQU88497.1"/>
    <property type="molecule type" value="Genomic_DNA"/>
</dbReference>